<organism evidence="8">
    <name type="scientific">metagenome</name>
    <dbReference type="NCBI Taxonomy" id="256318"/>
    <lineage>
        <taxon>unclassified sequences</taxon>
        <taxon>metagenomes</taxon>
    </lineage>
</organism>
<evidence type="ECO:0000256" key="4">
    <source>
        <dbReference type="ARBA" id="ARBA00022827"/>
    </source>
</evidence>
<feature type="domain" description="Pyridine nucleotide-disulphide oxidoreductase dimerisation" evidence="6">
    <location>
        <begin position="174"/>
        <end position="281"/>
    </location>
</feature>
<dbReference type="InterPro" id="IPR004099">
    <property type="entry name" value="Pyr_nucl-diS_OxRdtase_dimer"/>
</dbReference>
<dbReference type="Gene3D" id="3.30.390.30">
    <property type="match status" value="1"/>
</dbReference>
<dbReference type="AlphaFoldDB" id="A0A380TE95"/>
<dbReference type="SUPFAM" id="SSF55424">
    <property type="entry name" value="FAD/NAD-linked reductases, dimerisation (C-terminal) domain"/>
    <property type="match status" value="1"/>
</dbReference>
<comment type="cofactor">
    <cofactor evidence="1">
        <name>FAD</name>
        <dbReference type="ChEBI" id="CHEBI:57692"/>
    </cofactor>
</comment>
<evidence type="ECO:0000256" key="1">
    <source>
        <dbReference type="ARBA" id="ARBA00001974"/>
    </source>
</evidence>
<keyword evidence="4" id="KW-0274">FAD</keyword>
<proteinExistence type="inferred from homology"/>
<evidence type="ECO:0000256" key="5">
    <source>
        <dbReference type="ARBA" id="ARBA00023002"/>
    </source>
</evidence>
<evidence type="ECO:0000256" key="3">
    <source>
        <dbReference type="ARBA" id="ARBA00022630"/>
    </source>
</evidence>
<evidence type="ECO:0000259" key="6">
    <source>
        <dbReference type="Pfam" id="PF02852"/>
    </source>
</evidence>
<name>A0A380TE95_9ZZZZ</name>
<evidence type="ECO:0000313" key="8">
    <source>
        <dbReference type="EMBL" id="SUS05936.1"/>
    </source>
</evidence>
<dbReference type="SUPFAM" id="SSF51905">
    <property type="entry name" value="FAD/NAD(P)-binding domain"/>
    <property type="match status" value="1"/>
</dbReference>
<comment type="similarity">
    <text evidence="2">Belongs to the class-I pyridine nucleotide-disulfide oxidoreductase family.</text>
</comment>
<dbReference type="FunFam" id="3.30.390.30:FF:000001">
    <property type="entry name" value="Dihydrolipoyl dehydrogenase"/>
    <property type="match status" value="1"/>
</dbReference>
<dbReference type="GO" id="GO:0050660">
    <property type="term" value="F:flavin adenine dinucleotide binding"/>
    <property type="evidence" value="ECO:0007669"/>
    <property type="project" value="TreeGrafter"/>
</dbReference>
<evidence type="ECO:0000256" key="2">
    <source>
        <dbReference type="ARBA" id="ARBA00007532"/>
    </source>
</evidence>
<gene>
    <name evidence="8" type="ORF">DF3PB_2220009</name>
</gene>
<dbReference type="EMBL" id="UIDG01000138">
    <property type="protein sequence ID" value="SUS05936.1"/>
    <property type="molecule type" value="Genomic_DNA"/>
</dbReference>
<keyword evidence="5" id="KW-0560">Oxidoreductase</keyword>
<protein>
    <submittedName>
        <fullName evidence="8">Pyruvate/2-oxoglutarate dehydrogenase complex, dihydrolipoamide dehydrogenase (E3) component</fullName>
    </submittedName>
</protein>
<dbReference type="Pfam" id="PF07992">
    <property type="entry name" value="Pyr_redox_2"/>
    <property type="match status" value="1"/>
</dbReference>
<dbReference type="Pfam" id="PF02852">
    <property type="entry name" value="Pyr_redox_dim"/>
    <property type="match status" value="1"/>
</dbReference>
<dbReference type="InterPro" id="IPR016156">
    <property type="entry name" value="FAD/NAD-linked_Rdtase_dimer_sf"/>
</dbReference>
<sequence length="306" mass="32853">MPEHLIVIGGGPIGCEMAQAHRRLGARVSVLDLATILPKDDPDLVAVVRQVLRADGISIEEGAKILKLERRDGGVAVVVADGEGEREIVGSHLLVAAGRRPNVEDLGLEAAGVQYSPKGIAVDQRLRTSNRRIFAAGDVAGSYQFTHLAGYHAGIVLRNALFRLPAKVDIGALPWVTYTDPELAQVGLTEVQARAEGRDDVRVLTSTFAENDRARTERATEGLIKVVVSKRGQILGAGIAGAHAGELILPWVLAVGQRMKIGTLAGVIAPYPTLSEISKRAAGSYYTPTLFSPRTRRLVRMLRWLG</sequence>
<dbReference type="PANTHER" id="PTHR43014">
    <property type="entry name" value="MERCURIC REDUCTASE"/>
    <property type="match status" value="1"/>
</dbReference>
<dbReference type="Gene3D" id="3.50.50.60">
    <property type="entry name" value="FAD/NAD(P)-binding domain"/>
    <property type="match status" value="2"/>
</dbReference>
<keyword evidence="3" id="KW-0285">Flavoprotein</keyword>
<dbReference type="InterPro" id="IPR036188">
    <property type="entry name" value="FAD/NAD-bd_sf"/>
</dbReference>
<keyword evidence="8" id="KW-0670">Pyruvate</keyword>
<evidence type="ECO:0000259" key="7">
    <source>
        <dbReference type="Pfam" id="PF07992"/>
    </source>
</evidence>
<dbReference type="PRINTS" id="PR00411">
    <property type="entry name" value="PNDRDTASEI"/>
</dbReference>
<feature type="domain" description="FAD/NAD(P)-binding" evidence="7">
    <location>
        <begin position="1"/>
        <end position="152"/>
    </location>
</feature>
<dbReference type="PRINTS" id="PR00368">
    <property type="entry name" value="FADPNR"/>
</dbReference>
<accession>A0A380TE95</accession>
<dbReference type="InterPro" id="IPR023753">
    <property type="entry name" value="FAD/NAD-binding_dom"/>
</dbReference>
<dbReference type="PANTHER" id="PTHR43014:SF2">
    <property type="entry name" value="MERCURIC REDUCTASE"/>
    <property type="match status" value="1"/>
</dbReference>
<dbReference type="GO" id="GO:0003955">
    <property type="term" value="F:NAD(P)H dehydrogenase (quinone) activity"/>
    <property type="evidence" value="ECO:0007669"/>
    <property type="project" value="TreeGrafter"/>
</dbReference>
<reference evidence="8" key="1">
    <citation type="submission" date="2018-07" db="EMBL/GenBank/DDBJ databases">
        <authorList>
            <person name="Quirk P.G."/>
            <person name="Krulwich T.A."/>
        </authorList>
    </citation>
    <scope>NUCLEOTIDE SEQUENCE</scope>
</reference>